<dbReference type="GO" id="GO:0006355">
    <property type="term" value="P:regulation of DNA-templated transcription"/>
    <property type="evidence" value="ECO:0007669"/>
    <property type="project" value="InterPro"/>
</dbReference>
<keyword evidence="5" id="KW-0418">Kinase</keyword>
<dbReference type="GO" id="GO:0016301">
    <property type="term" value="F:kinase activity"/>
    <property type="evidence" value="ECO:0007669"/>
    <property type="project" value="UniProtKB-KW"/>
</dbReference>
<proteinExistence type="predicted"/>
<sequence>MNSNLLTALRSDCMHRLPSSVSAPAPTAQLEKVLRSHRRGFGAGNILKLEGEASAATYCVLDGWVALSKSTQDGQRQIIDFVLPGDIINPASANKWTSAMQIEVLSYARIAVVPNVTWANLTKWVPMLRMRESAIISSALSRMSERMLRLGKGTAEMRIAYSLIELYLRLRAIGKVDNDRFHIPLTQQQLGEFAGLSSVHVCRTMRRLSRKNILTVNSQMDIAILDLQGLAEIAGADVAVLNTSIIPTQ</sequence>
<protein>
    <submittedName>
        <fullName evidence="5">cAMP-binding domain of CRP or a regulatory subunit of cAMP-dependent protein kinases</fullName>
    </submittedName>
</protein>
<dbReference type="PROSITE" id="PS51063">
    <property type="entry name" value="HTH_CRP_2"/>
    <property type="match status" value="1"/>
</dbReference>
<dbReference type="AlphaFoldDB" id="A0A1M7DB79"/>
<dbReference type="Pfam" id="PF13545">
    <property type="entry name" value="HTH_Crp_2"/>
    <property type="match status" value="1"/>
</dbReference>
<accession>A0A1M7DB79</accession>
<name>A0A1M7DB79_9RHOB</name>
<dbReference type="CDD" id="cd00038">
    <property type="entry name" value="CAP_ED"/>
    <property type="match status" value="1"/>
</dbReference>
<dbReference type="Proteomes" id="UP000184191">
    <property type="component" value="Unassembled WGS sequence"/>
</dbReference>
<reference evidence="6" key="1">
    <citation type="submission" date="2016-11" db="EMBL/GenBank/DDBJ databases">
        <authorList>
            <person name="Varghese N."/>
            <person name="Submissions S."/>
        </authorList>
    </citation>
    <scope>NUCLEOTIDE SEQUENCE [LARGE SCALE GENOMIC DNA]</scope>
    <source>
        <strain evidence="6">DSM 29327</strain>
    </source>
</reference>
<dbReference type="STRING" id="1054996.SAMN05444414_1387"/>
<feature type="domain" description="HTH crp-type" evidence="4">
    <location>
        <begin position="153"/>
        <end position="228"/>
    </location>
</feature>
<dbReference type="InterPro" id="IPR012318">
    <property type="entry name" value="HTH_CRP"/>
</dbReference>
<evidence type="ECO:0000313" key="6">
    <source>
        <dbReference type="Proteomes" id="UP000184191"/>
    </source>
</evidence>
<keyword evidence="2" id="KW-0238">DNA-binding</keyword>
<dbReference type="SUPFAM" id="SSF51206">
    <property type="entry name" value="cAMP-binding domain-like"/>
    <property type="match status" value="1"/>
</dbReference>
<dbReference type="InterPro" id="IPR000595">
    <property type="entry name" value="cNMP-bd_dom"/>
</dbReference>
<evidence type="ECO:0000256" key="3">
    <source>
        <dbReference type="ARBA" id="ARBA00023163"/>
    </source>
</evidence>
<keyword evidence="6" id="KW-1185">Reference proteome</keyword>
<evidence type="ECO:0000259" key="4">
    <source>
        <dbReference type="PROSITE" id="PS51063"/>
    </source>
</evidence>
<keyword evidence="5" id="KW-0808">Transferase</keyword>
<dbReference type="GO" id="GO:0003677">
    <property type="term" value="F:DNA binding"/>
    <property type="evidence" value="ECO:0007669"/>
    <property type="project" value="UniProtKB-KW"/>
</dbReference>
<evidence type="ECO:0000313" key="5">
    <source>
        <dbReference type="EMBL" id="SHL76714.1"/>
    </source>
</evidence>
<dbReference type="Gene3D" id="2.60.120.10">
    <property type="entry name" value="Jelly Rolls"/>
    <property type="match status" value="1"/>
</dbReference>
<dbReference type="InterPro" id="IPR014710">
    <property type="entry name" value="RmlC-like_jellyroll"/>
</dbReference>
<dbReference type="InterPro" id="IPR018490">
    <property type="entry name" value="cNMP-bd_dom_sf"/>
</dbReference>
<evidence type="ECO:0000256" key="2">
    <source>
        <dbReference type="ARBA" id="ARBA00023125"/>
    </source>
</evidence>
<keyword evidence="1" id="KW-0805">Transcription regulation</keyword>
<dbReference type="InterPro" id="IPR036388">
    <property type="entry name" value="WH-like_DNA-bd_sf"/>
</dbReference>
<keyword evidence="3" id="KW-0804">Transcription</keyword>
<dbReference type="InterPro" id="IPR036390">
    <property type="entry name" value="WH_DNA-bd_sf"/>
</dbReference>
<gene>
    <name evidence="5" type="ORF">SAMN05444414_1387</name>
</gene>
<dbReference type="EMBL" id="FRBN01000038">
    <property type="protein sequence ID" value="SHL76714.1"/>
    <property type="molecule type" value="Genomic_DNA"/>
</dbReference>
<organism evidence="5 6">
    <name type="scientific">Roseovarius marisflavi</name>
    <dbReference type="NCBI Taxonomy" id="1054996"/>
    <lineage>
        <taxon>Bacteria</taxon>
        <taxon>Pseudomonadati</taxon>
        <taxon>Pseudomonadota</taxon>
        <taxon>Alphaproteobacteria</taxon>
        <taxon>Rhodobacterales</taxon>
        <taxon>Roseobacteraceae</taxon>
        <taxon>Roseovarius</taxon>
    </lineage>
</organism>
<dbReference type="SMART" id="SM00419">
    <property type="entry name" value="HTH_CRP"/>
    <property type="match status" value="1"/>
</dbReference>
<dbReference type="Pfam" id="PF00027">
    <property type="entry name" value="cNMP_binding"/>
    <property type="match status" value="1"/>
</dbReference>
<dbReference type="SUPFAM" id="SSF46785">
    <property type="entry name" value="Winged helix' DNA-binding domain"/>
    <property type="match status" value="1"/>
</dbReference>
<evidence type="ECO:0000256" key="1">
    <source>
        <dbReference type="ARBA" id="ARBA00023015"/>
    </source>
</evidence>
<dbReference type="RefSeq" id="WP_220084037.1">
    <property type="nucleotide sequence ID" value="NZ_FRBN01000038.1"/>
</dbReference>
<dbReference type="Gene3D" id="1.10.10.10">
    <property type="entry name" value="Winged helix-like DNA-binding domain superfamily/Winged helix DNA-binding domain"/>
    <property type="match status" value="1"/>
</dbReference>